<protein>
    <submittedName>
        <fullName evidence="1">DUF3857 domain-containing protein</fullName>
    </submittedName>
</protein>
<dbReference type="Proteomes" id="UP000605676">
    <property type="component" value="Unassembled WGS sequence"/>
</dbReference>
<sequence>MKSIVFTLLILWMVPSYMGAQKAEFGVLLPSDIQLKECSFEKDAAAVVIFDKGNSWFVNTDDGFELRFDRHIRIKIFNEAAFDQGEFEIPLFQDDDDKEKVGEIEGYTFNFEDGRLMQIPLERKNVFEEKINKNWYTKKFAMPNIKRGSVIEIKYSVYSPYYMHLKDWEFQTDIPTMYSEYTVNMIPFYSYRYRIQGASRMDHFKSYEKSGFGRKFSGIPFNDMVYEFGLKNVPSFKDESFISSRNDYIKKIDFQLSEINYPQGYSKQFMNTWPDMAEELLDYTNFGRYLRKAEKWGVKTFAYLLEKSEEDRLDAVLNYMKEAYKWNGYSGKSARSSFKEFNQKLAGNSGNINLSTIGALRAVGLKASPVIISTRDNGKVSDDFPYSNLFNYVLALVEADGKMRLVDATEDMCPNNLIPSRCINGKGFIVEEDSESWVTISNSAISIEEYNLAIEINLKEDKLQGRLMAKSTGYLALNERGEYHNDKGKLEKEFMQKGFNLIENINVVNLYEMALPFKYNFEFTHSYDRIDNQLVISPFINLAEQENPFKQEKRALPIDLIYLKGNRYISTINIPEGYEIEELPSSHSITNENVMFSYIAAVKGDQIQIISSYSFKKANYSAEQYKDLKNFMNTVTSKTNSKIILTKVAEEVVAL</sequence>
<dbReference type="Gene3D" id="2.60.40.3140">
    <property type="match status" value="1"/>
</dbReference>
<dbReference type="EMBL" id="JAENRR010000006">
    <property type="protein sequence ID" value="MBK3516436.1"/>
    <property type="molecule type" value="Genomic_DNA"/>
</dbReference>
<evidence type="ECO:0000313" key="2">
    <source>
        <dbReference type="Proteomes" id="UP000605676"/>
    </source>
</evidence>
<organism evidence="1 2">
    <name type="scientific">Carboxylicivirga marina</name>
    <dbReference type="NCBI Taxonomy" id="2800988"/>
    <lineage>
        <taxon>Bacteria</taxon>
        <taxon>Pseudomonadati</taxon>
        <taxon>Bacteroidota</taxon>
        <taxon>Bacteroidia</taxon>
        <taxon>Marinilabiliales</taxon>
        <taxon>Marinilabiliaceae</taxon>
        <taxon>Carboxylicivirga</taxon>
    </lineage>
</organism>
<dbReference type="RefSeq" id="WP_200463667.1">
    <property type="nucleotide sequence ID" value="NZ_JAENRR010000006.1"/>
</dbReference>
<keyword evidence="2" id="KW-1185">Reference proteome</keyword>
<name>A0ABS1HFQ8_9BACT</name>
<comment type="caution">
    <text evidence="1">The sequence shown here is derived from an EMBL/GenBank/DDBJ whole genome shotgun (WGS) entry which is preliminary data.</text>
</comment>
<gene>
    <name evidence="1" type="ORF">JIV24_03720</name>
</gene>
<evidence type="ECO:0000313" key="1">
    <source>
        <dbReference type="EMBL" id="MBK3516436.1"/>
    </source>
</evidence>
<dbReference type="Gene3D" id="2.60.120.1130">
    <property type="match status" value="1"/>
</dbReference>
<proteinExistence type="predicted"/>
<accession>A0ABS1HFQ8</accession>
<reference evidence="1 2" key="1">
    <citation type="submission" date="2021-01" db="EMBL/GenBank/DDBJ databases">
        <title>Carboxyliciviraga sp.nov., isolated from coastal sediments.</title>
        <authorList>
            <person name="Lu D."/>
            <person name="Zhang T."/>
        </authorList>
    </citation>
    <scope>NUCLEOTIDE SEQUENCE [LARGE SCALE GENOMIC DNA]</scope>
    <source>
        <strain evidence="1 2">N1Y132</strain>
    </source>
</reference>